<sequence>MEQVPQLNYLALRFIGLHLFNANARWRQTRDIRRDVFDALKKLKITLANKKAILASFDRILKEVERWDSKHSKLFVEDNVKIKPTKIAKSNAKRSDHLRMYHGSLIWKNNLYCIDDNKTAQTLIYKDLLNWPQLRFQFACFYAVENLLTNDFVFDKVRRKVFRQRLGEHCVYDLWLRVLDDKKAWKKIYQEDRLLVDQVCVQALHYAMKNGFIELTKFLWTKLTGPQKETIGFLAWKSVCIRMNNPELIRFLCSELCALNLRSMTVLTWDNFYIKVREVLENEDITSQLYVDYYNRLELFLNNICSELKSALLCRDGCRVIADAFWYQNEDAFALLTEHIEKDKIKEAREVVDRIYDKKRTKSMKKLRNRVVQRQATIQ</sequence>
<dbReference type="eggNOG" id="KOG4088">
    <property type="taxonomic scope" value="Eukaryota"/>
</dbReference>
<evidence type="ECO:0000313" key="4">
    <source>
        <dbReference type="WBParaSite" id="BXY_0078000.1"/>
    </source>
</evidence>
<name>A0A1I7RJ98_BURXY</name>
<protein>
    <submittedName>
        <fullName evidence="1">(pine wood nematode) hypothetical protein</fullName>
    </submittedName>
</protein>
<dbReference type="WBParaSite" id="BXY_0078000.1">
    <property type="protein sequence ID" value="BXY_0078000.1"/>
    <property type="gene ID" value="BXY_0078000"/>
</dbReference>
<dbReference type="Proteomes" id="UP000095284">
    <property type="component" value="Unplaced"/>
</dbReference>
<reference evidence="1" key="2">
    <citation type="submission" date="2020-09" db="EMBL/GenBank/DDBJ databases">
        <authorList>
            <person name="Kikuchi T."/>
        </authorList>
    </citation>
    <scope>NUCLEOTIDE SEQUENCE</scope>
    <source>
        <strain evidence="1">Ka4C1</strain>
    </source>
</reference>
<dbReference type="EMBL" id="CAJFDI010000004">
    <property type="protein sequence ID" value="CAD5228795.1"/>
    <property type="molecule type" value="Genomic_DNA"/>
</dbReference>
<evidence type="ECO:0000313" key="1">
    <source>
        <dbReference type="EMBL" id="CAD5228795.1"/>
    </source>
</evidence>
<dbReference type="AlphaFoldDB" id="A0A1I7RJ98"/>
<accession>A0A1I7RJ98</accession>
<dbReference type="Proteomes" id="UP000659654">
    <property type="component" value="Unassembled WGS sequence"/>
</dbReference>
<dbReference type="Proteomes" id="UP000582659">
    <property type="component" value="Unassembled WGS sequence"/>
</dbReference>
<reference evidence="4" key="1">
    <citation type="submission" date="2016-11" db="UniProtKB">
        <authorList>
            <consortium name="WormBaseParasite"/>
        </authorList>
    </citation>
    <scope>IDENTIFICATION</scope>
</reference>
<evidence type="ECO:0000313" key="2">
    <source>
        <dbReference type="Proteomes" id="UP000095284"/>
    </source>
</evidence>
<gene>
    <name evidence="1" type="ORF">BXYJ_LOCUS10623</name>
</gene>
<dbReference type="OrthoDB" id="5827962at2759"/>
<dbReference type="EMBL" id="CAJFCV020000004">
    <property type="protein sequence ID" value="CAG9119495.1"/>
    <property type="molecule type" value="Genomic_DNA"/>
</dbReference>
<proteinExistence type="predicted"/>
<organism evidence="2 4">
    <name type="scientific">Bursaphelenchus xylophilus</name>
    <name type="common">Pinewood nematode worm</name>
    <name type="synonym">Aphelenchoides xylophilus</name>
    <dbReference type="NCBI Taxonomy" id="6326"/>
    <lineage>
        <taxon>Eukaryota</taxon>
        <taxon>Metazoa</taxon>
        <taxon>Ecdysozoa</taxon>
        <taxon>Nematoda</taxon>
        <taxon>Chromadorea</taxon>
        <taxon>Rhabditida</taxon>
        <taxon>Tylenchina</taxon>
        <taxon>Tylenchomorpha</taxon>
        <taxon>Aphelenchoidea</taxon>
        <taxon>Aphelenchoididae</taxon>
        <taxon>Bursaphelenchus</taxon>
    </lineage>
</organism>
<keyword evidence="3" id="KW-1185">Reference proteome</keyword>
<dbReference type="SMR" id="A0A1I7RJ98"/>
<evidence type="ECO:0000313" key="3">
    <source>
        <dbReference type="Proteomes" id="UP000659654"/>
    </source>
</evidence>